<feature type="region of interest" description="Disordered" evidence="1">
    <location>
        <begin position="15"/>
        <end position="39"/>
    </location>
</feature>
<evidence type="ECO:0000313" key="3">
    <source>
        <dbReference type="Proteomes" id="UP000250235"/>
    </source>
</evidence>
<feature type="region of interest" description="Disordered" evidence="1">
    <location>
        <begin position="211"/>
        <end position="230"/>
    </location>
</feature>
<protein>
    <submittedName>
        <fullName evidence="2">Uncharacterized protein</fullName>
    </submittedName>
</protein>
<evidence type="ECO:0000313" key="2">
    <source>
        <dbReference type="EMBL" id="KZV55655.1"/>
    </source>
</evidence>
<dbReference type="Proteomes" id="UP000250235">
    <property type="component" value="Unassembled WGS sequence"/>
</dbReference>
<accession>A0A2Z7DAL4</accession>
<dbReference type="EMBL" id="KQ988471">
    <property type="protein sequence ID" value="KZV55655.1"/>
    <property type="molecule type" value="Genomic_DNA"/>
</dbReference>
<reference evidence="2 3" key="1">
    <citation type="journal article" date="2015" name="Proc. Natl. Acad. Sci. U.S.A.">
        <title>The resurrection genome of Boea hygrometrica: A blueprint for survival of dehydration.</title>
        <authorList>
            <person name="Xiao L."/>
            <person name="Yang G."/>
            <person name="Zhang L."/>
            <person name="Yang X."/>
            <person name="Zhao S."/>
            <person name="Ji Z."/>
            <person name="Zhou Q."/>
            <person name="Hu M."/>
            <person name="Wang Y."/>
            <person name="Chen M."/>
            <person name="Xu Y."/>
            <person name="Jin H."/>
            <person name="Xiao X."/>
            <person name="Hu G."/>
            <person name="Bao F."/>
            <person name="Hu Y."/>
            <person name="Wan P."/>
            <person name="Li L."/>
            <person name="Deng X."/>
            <person name="Kuang T."/>
            <person name="Xiang C."/>
            <person name="Zhu J.K."/>
            <person name="Oliver M.J."/>
            <person name="He Y."/>
        </authorList>
    </citation>
    <scope>NUCLEOTIDE SEQUENCE [LARGE SCALE GENOMIC DNA]</scope>
    <source>
        <strain evidence="3">cv. XS01</strain>
    </source>
</reference>
<keyword evidence="3" id="KW-1185">Reference proteome</keyword>
<dbReference type="AlphaFoldDB" id="A0A2Z7DAL4"/>
<proteinExistence type="predicted"/>
<feature type="region of interest" description="Disordered" evidence="1">
    <location>
        <begin position="152"/>
        <end position="206"/>
    </location>
</feature>
<feature type="compositionally biased region" description="Polar residues" evidence="1">
    <location>
        <begin position="152"/>
        <end position="172"/>
    </location>
</feature>
<feature type="compositionally biased region" description="Basic and acidic residues" evidence="1">
    <location>
        <begin position="218"/>
        <end position="230"/>
    </location>
</feature>
<organism evidence="2 3">
    <name type="scientific">Dorcoceras hygrometricum</name>
    <dbReference type="NCBI Taxonomy" id="472368"/>
    <lineage>
        <taxon>Eukaryota</taxon>
        <taxon>Viridiplantae</taxon>
        <taxon>Streptophyta</taxon>
        <taxon>Embryophyta</taxon>
        <taxon>Tracheophyta</taxon>
        <taxon>Spermatophyta</taxon>
        <taxon>Magnoliopsida</taxon>
        <taxon>eudicotyledons</taxon>
        <taxon>Gunneridae</taxon>
        <taxon>Pentapetalae</taxon>
        <taxon>asterids</taxon>
        <taxon>lamiids</taxon>
        <taxon>Lamiales</taxon>
        <taxon>Gesneriaceae</taxon>
        <taxon>Didymocarpoideae</taxon>
        <taxon>Trichosporeae</taxon>
        <taxon>Loxocarpinae</taxon>
        <taxon>Dorcoceras</taxon>
    </lineage>
</organism>
<sequence length="310" mass="33389">MSRAMYAGSIGVHPVLMEGPKSKETKQVATLPGKRSDDGRTAAAAAAQRAVQGRAFLPHGSTHIALHNVRRKAARAAQAFLPHGSTHIALHNVRRKAARCCPSAACMVRQKMAHNRADKREASSLWSAAMRGQRAWRLAPTSFTRKPALQTVGGNRSSIRSTTGIKTPSSACTRRPDEFNTDGKSSARWSEQVRRRGGGGGGAWWRPAAAAALGGGRRQRDGEEKREGRRPTRRLGFVCVELCHTTLGSRLSIGVMGLNRPIGPGPGPVQHHLATSPHDPLDITDSACKNQLVVVSVQYGPFNILSRSDQ</sequence>
<evidence type="ECO:0000256" key="1">
    <source>
        <dbReference type="SAM" id="MobiDB-lite"/>
    </source>
</evidence>
<gene>
    <name evidence="2" type="ORF">F511_32138</name>
</gene>
<name>A0A2Z7DAL4_9LAMI</name>